<proteinExistence type="predicted"/>
<organism evidence="1">
    <name type="scientific">uncultured Sulfurovum sp</name>
    <dbReference type="NCBI Taxonomy" id="269237"/>
    <lineage>
        <taxon>Bacteria</taxon>
        <taxon>Pseudomonadati</taxon>
        <taxon>Campylobacterota</taxon>
        <taxon>Epsilonproteobacteria</taxon>
        <taxon>Campylobacterales</taxon>
        <taxon>Sulfurovaceae</taxon>
        <taxon>Sulfurovum</taxon>
        <taxon>environmental samples</taxon>
    </lineage>
</organism>
<feature type="non-terminal residue" evidence="1">
    <location>
        <position position="1"/>
    </location>
</feature>
<dbReference type="InterPro" id="IPR029060">
    <property type="entry name" value="PIN-like_dom_sf"/>
</dbReference>
<dbReference type="CDD" id="cd09854">
    <property type="entry name" value="PIN_VapC-like"/>
    <property type="match status" value="1"/>
</dbReference>
<sequence length="52" mass="5881">EACVDKKKIDFEDLLQIQCAIKNGCDVFVTEDKGIHKRSYGINVIGLDDLLR</sequence>
<dbReference type="SUPFAM" id="SSF88723">
    <property type="entry name" value="PIN domain-like"/>
    <property type="match status" value="1"/>
</dbReference>
<evidence type="ECO:0000313" key="1">
    <source>
        <dbReference type="EMBL" id="CAA6826442.1"/>
    </source>
</evidence>
<name>A0A6S6U0L1_9BACT</name>
<dbReference type="EMBL" id="CACVAU010000088">
    <property type="protein sequence ID" value="CAA6826442.1"/>
    <property type="molecule type" value="Genomic_DNA"/>
</dbReference>
<gene>
    <name evidence="1" type="ORF">HELGO_WM24515</name>
</gene>
<reference evidence="1" key="1">
    <citation type="submission" date="2020-01" db="EMBL/GenBank/DDBJ databases">
        <authorList>
            <person name="Meier V. D."/>
            <person name="Meier V D."/>
        </authorList>
    </citation>
    <scope>NUCLEOTIDE SEQUENCE</scope>
    <source>
        <strain evidence="1">HLG_WM_MAG_05</strain>
    </source>
</reference>
<evidence type="ECO:0008006" key="2">
    <source>
        <dbReference type="Google" id="ProtNLM"/>
    </source>
</evidence>
<protein>
    <recommendedName>
        <fullName evidence="2">PIN domain-containing protein</fullName>
    </recommendedName>
</protein>
<accession>A0A6S6U0L1</accession>
<dbReference type="AlphaFoldDB" id="A0A6S6U0L1"/>